<sequence>MKKALIVLSLGIFTVACAYAAKEEQYKYSSKEVYQQMCSQCHGANAEGNPEKKGPALNDLSRTELEMELYNLESDKYGVGGSQHDIMEHNLKKIQEKGMKYSIPAMAEFIFENFNPKAKK</sequence>
<dbReference type="Gene3D" id="1.10.760.10">
    <property type="entry name" value="Cytochrome c-like domain"/>
    <property type="match status" value="1"/>
</dbReference>
<dbReference type="InterPro" id="IPR036909">
    <property type="entry name" value="Cyt_c-like_dom_sf"/>
</dbReference>
<dbReference type="eggNOG" id="COG2863">
    <property type="taxonomic scope" value="Bacteria"/>
</dbReference>
<dbReference type="AlphaFoldDB" id="Q7MS70"/>
<feature type="signal peptide" evidence="5">
    <location>
        <begin position="1"/>
        <end position="20"/>
    </location>
</feature>
<reference evidence="7 8" key="1">
    <citation type="journal article" date="2003" name="Proc. Natl. Acad. Sci. U.S.A.">
        <title>Complete genome sequence and analysis of Wolinella succinogenes.</title>
        <authorList>
            <person name="Baar C."/>
            <person name="Eppinger M."/>
            <person name="Raddatz G."/>
            <person name="Simon JM."/>
            <person name="Lanz C."/>
            <person name="Klimmek O."/>
            <person name="Nandakumar R."/>
            <person name="Gross R."/>
            <person name="Rosinus A."/>
            <person name="Keller H."/>
            <person name="Jagtap P."/>
            <person name="Linke B."/>
            <person name="Meyer F."/>
            <person name="Lederer H."/>
            <person name="Schuster S.C."/>
        </authorList>
    </citation>
    <scope>NUCLEOTIDE SEQUENCE [LARGE SCALE GENOMIC DNA]</scope>
    <source>
        <strain evidence="8">ATCC 29543 / DSM 1740 / CCUG 13145 / JCM 31913 / LMG 7466 / NCTC 11488 / FDC 602W</strain>
    </source>
</reference>
<keyword evidence="8" id="KW-1185">Reference proteome</keyword>
<evidence type="ECO:0000313" key="8">
    <source>
        <dbReference type="Proteomes" id="UP000000422"/>
    </source>
</evidence>
<organism evidence="8">
    <name type="scientific">Wolinella succinogenes (strain ATCC 29543 / DSM 1740 / CCUG 13145 / JCM 31913 / LMG 7466 / NCTC 11488 / FDC 602W)</name>
    <name type="common">Vibrio succinogenes</name>
    <dbReference type="NCBI Taxonomy" id="273121"/>
    <lineage>
        <taxon>Bacteria</taxon>
        <taxon>Pseudomonadati</taxon>
        <taxon>Campylobacterota</taxon>
        <taxon>Epsilonproteobacteria</taxon>
        <taxon>Campylobacterales</taxon>
        <taxon>Helicobacteraceae</taxon>
        <taxon>Wolinella</taxon>
    </lineage>
</organism>
<dbReference type="Pfam" id="PF00034">
    <property type="entry name" value="Cytochrom_C"/>
    <property type="match status" value="1"/>
</dbReference>
<protein>
    <recommendedName>
        <fullName evidence="6">Cytochrome c domain-containing protein</fullName>
    </recommendedName>
</protein>
<dbReference type="HOGENOM" id="CLU_2048784_0_0_7"/>
<keyword evidence="5" id="KW-0732">Signal</keyword>
<feature type="domain" description="Cytochrome c" evidence="6">
    <location>
        <begin position="25"/>
        <end position="120"/>
    </location>
</feature>
<dbReference type="PROSITE" id="PS51257">
    <property type="entry name" value="PROKAR_LIPOPROTEIN"/>
    <property type="match status" value="1"/>
</dbReference>
<dbReference type="GO" id="GO:0046872">
    <property type="term" value="F:metal ion binding"/>
    <property type="evidence" value="ECO:0007669"/>
    <property type="project" value="UniProtKB-KW"/>
</dbReference>
<keyword evidence="2 4" id="KW-0479">Metal-binding</keyword>
<dbReference type="RefSeq" id="WP_011138631.1">
    <property type="nucleotide sequence ID" value="NC_005090.1"/>
</dbReference>
<dbReference type="EMBL" id="BX571658">
    <property type="protein sequence ID" value="CAE09831.1"/>
    <property type="molecule type" value="Genomic_DNA"/>
</dbReference>
<keyword evidence="3 4" id="KW-0408">Iron</keyword>
<gene>
    <name evidence="7" type="ordered locus">WS0706</name>
</gene>
<evidence type="ECO:0000256" key="4">
    <source>
        <dbReference type="PROSITE-ProRule" id="PRU00433"/>
    </source>
</evidence>
<dbReference type="Proteomes" id="UP000000422">
    <property type="component" value="Chromosome"/>
</dbReference>
<dbReference type="STRING" id="273121.WS0706"/>
<feature type="chain" id="PRO_5004288686" description="Cytochrome c domain-containing protein" evidence="5">
    <location>
        <begin position="21"/>
        <end position="120"/>
    </location>
</feature>
<evidence type="ECO:0000259" key="6">
    <source>
        <dbReference type="PROSITE" id="PS51007"/>
    </source>
</evidence>
<proteinExistence type="predicted"/>
<dbReference type="KEGG" id="wsu:WS0706"/>
<dbReference type="PROSITE" id="PS51007">
    <property type="entry name" value="CYTC"/>
    <property type="match status" value="1"/>
</dbReference>
<accession>Q7MS70</accession>
<name>Q7MS70_WOLSU</name>
<keyword evidence="1 4" id="KW-0349">Heme</keyword>
<dbReference type="InterPro" id="IPR009056">
    <property type="entry name" value="Cyt_c-like_dom"/>
</dbReference>
<evidence type="ECO:0000256" key="2">
    <source>
        <dbReference type="ARBA" id="ARBA00022723"/>
    </source>
</evidence>
<evidence type="ECO:0000256" key="1">
    <source>
        <dbReference type="ARBA" id="ARBA00022617"/>
    </source>
</evidence>
<dbReference type="SUPFAM" id="SSF46626">
    <property type="entry name" value="Cytochrome c"/>
    <property type="match status" value="1"/>
</dbReference>
<dbReference type="GO" id="GO:0009055">
    <property type="term" value="F:electron transfer activity"/>
    <property type="evidence" value="ECO:0007669"/>
    <property type="project" value="InterPro"/>
</dbReference>
<evidence type="ECO:0000256" key="5">
    <source>
        <dbReference type="SAM" id="SignalP"/>
    </source>
</evidence>
<evidence type="ECO:0000256" key="3">
    <source>
        <dbReference type="ARBA" id="ARBA00023004"/>
    </source>
</evidence>
<evidence type="ECO:0000313" key="7">
    <source>
        <dbReference type="EMBL" id="CAE09831.1"/>
    </source>
</evidence>
<dbReference type="GO" id="GO:0020037">
    <property type="term" value="F:heme binding"/>
    <property type="evidence" value="ECO:0007669"/>
    <property type="project" value="InterPro"/>
</dbReference>